<dbReference type="AlphaFoldDB" id="A0AAN2PDD7"/>
<dbReference type="RefSeq" id="WP_318260862.1">
    <property type="nucleotide sequence ID" value="NZ_CCXW01000002.1"/>
</dbReference>
<keyword evidence="1" id="KW-0472">Membrane</keyword>
<dbReference type="EMBL" id="CCXW01000002">
    <property type="protein sequence ID" value="CEG24550.1"/>
    <property type="molecule type" value="Genomic_DNA"/>
</dbReference>
<evidence type="ECO:0000256" key="1">
    <source>
        <dbReference type="SAM" id="Phobius"/>
    </source>
</evidence>
<keyword evidence="1" id="KW-0812">Transmembrane</keyword>
<gene>
    <name evidence="2" type="ORF">BN1180_05365</name>
</gene>
<proteinExistence type="predicted"/>
<feature type="transmembrane region" description="Helical" evidence="1">
    <location>
        <begin position="6"/>
        <end position="26"/>
    </location>
</feature>
<keyword evidence="1" id="KW-1133">Transmembrane helix</keyword>
<name>A0AAN2PDD7_9BACI</name>
<dbReference type="Proteomes" id="UP000182110">
    <property type="component" value="Unassembled WGS sequence"/>
</dbReference>
<comment type="caution">
    <text evidence="2">The sequence shown here is derived from an EMBL/GenBank/DDBJ whole genome shotgun (WGS) entry which is preliminary data.</text>
</comment>
<protein>
    <submittedName>
        <fullName evidence="2">Uncharacterized protein</fullName>
    </submittedName>
</protein>
<accession>A0AAN2PDD7</accession>
<evidence type="ECO:0000313" key="2">
    <source>
        <dbReference type="EMBL" id="CEG24550.1"/>
    </source>
</evidence>
<keyword evidence="3" id="KW-1185">Reference proteome</keyword>
<sequence length="43" mass="4852">MSNKTLMLIFTALMTFATLAGAFFAYQSYQLELIKTVAEKSEK</sequence>
<evidence type="ECO:0000313" key="3">
    <source>
        <dbReference type="Proteomes" id="UP000182110"/>
    </source>
</evidence>
<organism evidence="2 3">
    <name type="scientific">Peribacillus simplex</name>
    <dbReference type="NCBI Taxonomy" id="1478"/>
    <lineage>
        <taxon>Bacteria</taxon>
        <taxon>Bacillati</taxon>
        <taxon>Bacillota</taxon>
        <taxon>Bacilli</taxon>
        <taxon>Bacillales</taxon>
        <taxon>Bacillaceae</taxon>
        <taxon>Peribacillus</taxon>
    </lineage>
</organism>
<reference evidence="2 3" key="1">
    <citation type="journal article" date="2014" name="Genome Announc.">
        <title>Genome Sequence of Bacillus simplex Strain P558, Isolated from a Human Fecal Sample.</title>
        <authorList>
            <person name="Croce O."/>
            <person name="Hugon P."/>
            <person name="Lagier J.C."/>
            <person name="Bibi F."/>
            <person name="Robert C."/>
            <person name="Azhar E.I."/>
            <person name="Raoult D."/>
            <person name="Fournier P.E."/>
        </authorList>
    </citation>
    <scope>NUCLEOTIDE SEQUENCE [LARGE SCALE GENOMIC DNA]</scope>
    <source>
        <strain evidence="2 3">P558</strain>
    </source>
</reference>